<evidence type="ECO:0000256" key="1">
    <source>
        <dbReference type="SAM" id="MobiDB-lite"/>
    </source>
</evidence>
<dbReference type="Gene3D" id="1.20.5.110">
    <property type="match status" value="1"/>
</dbReference>
<keyword evidence="2" id="KW-0472">Membrane</keyword>
<feature type="compositionally biased region" description="Basic and acidic residues" evidence="1">
    <location>
        <begin position="86"/>
        <end position="99"/>
    </location>
</feature>
<dbReference type="Proteomes" id="UP001230268">
    <property type="component" value="Unassembled WGS sequence"/>
</dbReference>
<dbReference type="AlphaFoldDB" id="A0AAD8LQE3"/>
<dbReference type="EMBL" id="JAVEPI010000002">
    <property type="protein sequence ID" value="KAK1443376.1"/>
    <property type="molecule type" value="Genomic_DNA"/>
</dbReference>
<feature type="domain" description="T-SNARE coiled-coil homology" evidence="3">
    <location>
        <begin position="128"/>
        <end position="190"/>
    </location>
</feature>
<feature type="transmembrane region" description="Helical" evidence="2">
    <location>
        <begin position="199"/>
        <end position="215"/>
    </location>
</feature>
<feature type="region of interest" description="Disordered" evidence="1">
    <location>
        <begin position="86"/>
        <end position="114"/>
    </location>
</feature>
<dbReference type="SUPFAM" id="SSF58038">
    <property type="entry name" value="SNARE fusion complex"/>
    <property type="match status" value="1"/>
</dbReference>
<reference evidence="4" key="1">
    <citation type="submission" date="2023-08" db="EMBL/GenBank/DDBJ databases">
        <title>Draft sequence of the Babesia gibsoni genome.</title>
        <authorList>
            <person name="Yamagishi J.Y."/>
            <person name="Xuan X.X."/>
        </authorList>
    </citation>
    <scope>NUCLEOTIDE SEQUENCE</scope>
    <source>
        <strain evidence="4">Azabu</strain>
    </source>
</reference>
<name>A0AAD8LQE3_BABGI</name>
<evidence type="ECO:0000259" key="3">
    <source>
        <dbReference type="PROSITE" id="PS50192"/>
    </source>
</evidence>
<evidence type="ECO:0000256" key="2">
    <source>
        <dbReference type="SAM" id="Phobius"/>
    </source>
</evidence>
<evidence type="ECO:0000313" key="4">
    <source>
        <dbReference type="EMBL" id="KAK1443376.1"/>
    </source>
</evidence>
<keyword evidence="2" id="KW-1133">Transmembrane helix</keyword>
<evidence type="ECO:0000313" key="5">
    <source>
        <dbReference type="Proteomes" id="UP001230268"/>
    </source>
</evidence>
<protein>
    <recommendedName>
        <fullName evidence="3">t-SNARE coiled-coil homology domain-containing protein</fullName>
    </recommendedName>
</protein>
<dbReference type="InterPro" id="IPR000727">
    <property type="entry name" value="T_SNARE_dom"/>
</dbReference>
<comment type="caution">
    <text evidence="4">The sequence shown here is derived from an EMBL/GenBank/DDBJ whole genome shotgun (WGS) entry which is preliminary data.</text>
</comment>
<accession>A0AAD8LQE3</accession>
<gene>
    <name evidence="4" type="ORF">BgAZ_202520</name>
</gene>
<keyword evidence="2" id="KW-0812">Transmembrane</keyword>
<sequence length="216" mass="25200">MDRLWDSDYRYAVSTIKEVKDCLNVISQKTLSEEKNKYITITRAKLSTLRKTINNLEISYREMTKQAVSENMMEGKRRDLDAVKRSQEELEREMERQSRYTELPDGMQSAPKPDFANMQRTELYDYRNSLMRAQDRELEMLDTTAGAIKSISTHIRDEVHMQSGLLGDLEGAIDTSNVMVLQNRTNFTQLIERSSKPRLMMYIVVLTTILLLLIFI</sequence>
<dbReference type="PROSITE" id="PS50192">
    <property type="entry name" value="T_SNARE"/>
    <property type="match status" value="1"/>
</dbReference>
<keyword evidence="5" id="KW-1185">Reference proteome</keyword>
<proteinExistence type="predicted"/>
<organism evidence="4 5">
    <name type="scientific">Babesia gibsoni</name>
    <dbReference type="NCBI Taxonomy" id="33632"/>
    <lineage>
        <taxon>Eukaryota</taxon>
        <taxon>Sar</taxon>
        <taxon>Alveolata</taxon>
        <taxon>Apicomplexa</taxon>
        <taxon>Aconoidasida</taxon>
        <taxon>Piroplasmida</taxon>
        <taxon>Babesiidae</taxon>
        <taxon>Babesia</taxon>
    </lineage>
</organism>